<dbReference type="InterPro" id="IPR036265">
    <property type="entry name" value="HIT-like_sf"/>
</dbReference>
<dbReference type="Pfam" id="PF13410">
    <property type="entry name" value="GST_C_2"/>
    <property type="match status" value="1"/>
</dbReference>
<dbReference type="OrthoDB" id="4951845at2759"/>
<dbReference type="Gene3D" id="3.30.428.10">
    <property type="entry name" value="HIT-like"/>
    <property type="match status" value="1"/>
</dbReference>
<dbReference type="SUPFAM" id="SSF52833">
    <property type="entry name" value="Thioredoxin-like"/>
    <property type="match status" value="1"/>
</dbReference>
<dbReference type="PROSITE" id="PS51084">
    <property type="entry name" value="HIT_2"/>
    <property type="match status" value="1"/>
</dbReference>
<dbReference type="InterPro" id="IPR011146">
    <property type="entry name" value="HIT-like"/>
</dbReference>
<proteinExistence type="predicted"/>
<comment type="caution">
    <text evidence="5">The sequence shown here is derived from an EMBL/GenBank/DDBJ whole genome shotgun (WGS) entry which is preliminary data.</text>
</comment>
<dbReference type="InterPro" id="IPR004045">
    <property type="entry name" value="Glutathione_S-Trfase_N"/>
</dbReference>
<organism evidence="5 6">
    <name type="scientific">Heterodermia speciosa</name>
    <dbReference type="NCBI Taxonomy" id="116794"/>
    <lineage>
        <taxon>Eukaryota</taxon>
        <taxon>Fungi</taxon>
        <taxon>Dikarya</taxon>
        <taxon>Ascomycota</taxon>
        <taxon>Pezizomycotina</taxon>
        <taxon>Lecanoromycetes</taxon>
        <taxon>OSLEUM clade</taxon>
        <taxon>Lecanoromycetidae</taxon>
        <taxon>Caliciales</taxon>
        <taxon>Physciaceae</taxon>
        <taxon>Heterodermia</taxon>
    </lineage>
</organism>
<dbReference type="Pfam" id="PF13417">
    <property type="entry name" value="GST_N_3"/>
    <property type="match status" value="1"/>
</dbReference>
<dbReference type="Gene3D" id="3.40.30.10">
    <property type="entry name" value="Glutaredoxin"/>
    <property type="match status" value="1"/>
</dbReference>
<feature type="domain" description="GST N-terminal" evidence="2">
    <location>
        <begin position="105"/>
        <end position="183"/>
    </location>
</feature>
<dbReference type="InterPro" id="IPR019808">
    <property type="entry name" value="Histidine_triad_CS"/>
</dbReference>
<evidence type="ECO:0000313" key="5">
    <source>
        <dbReference type="EMBL" id="CAF9910483.1"/>
    </source>
</evidence>
<keyword evidence="6" id="KW-1185">Reference proteome</keyword>
<dbReference type="SFLD" id="SFLDG00358">
    <property type="entry name" value="Main_(cytGST)"/>
    <property type="match status" value="1"/>
</dbReference>
<dbReference type="Proteomes" id="UP000664521">
    <property type="component" value="Unassembled WGS sequence"/>
</dbReference>
<evidence type="ECO:0000259" key="3">
    <source>
        <dbReference type="PROSITE" id="PS50405"/>
    </source>
</evidence>
<dbReference type="SUPFAM" id="SSF47616">
    <property type="entry name" value="GST C-terminal domain-like"/>
    <property type="match status" value="1"/>
</dbReference>
<protein>
    <recommendedName>
        <fullName evidence="7">HIT domain-containing protein</fullName>
    </recommendedName>
</protein>
<dbReference type="PANTHER" id="PTHR43968">
    <property type="match status" value="1"/>
</dbReference>
<feature type="domain" description="HIT" evidence="4">
    <location>
        <begin position="343"/>
        <end position="463"/>
    </location>
</feature>
<evidence type="ECO:0008006" key="7">
    <source>
        <dbReference type="Google" id="ProtNLM"/>
    </source>
</evidence>
<dbReference type="InterPro" id="IPR040079">
    <property type="entry name" value="Glutathione_S-Trfase"/>
</dbReference>
<name>A0A8H3EU99_9LECA</name>
<feature type="domain" description="GST C-terminal" evidence="3">
    <location>
        <begin position="188"/>
        <end position="320"/>
    </location>
</feature>
<dbReference type="PROSITE" id="PS50404">
    <property type="entry name" value="GST_NTER"/>
    <property type="match status" value="1"/>
</dbReference>
<dbReference type="PROSITE" id="PS50405">
    <property type="entry name" value="GST_CTER"/>
    <property type="match status" value="1"/>
</dbReference>
<dbReference type="InterPro" id="IPR036282">
    <property type="entry name" value="Glutathione-S-Trfase_C_sf"/>
</dbReference>
<evidence type="ECO:0000313" key="6">
    <source>
        <dbReference type="Proteomes" id="UP000664521"/>
    </source>
</evidence>
<dbReference type="PROSITE" id="PS00892">
    <property type="entry name" value="HIT_1"/>
    <property type="match status" value="1"/>
</dbReference>
<evidence type="ECO:0000259" key="2">
    <source>
        <dbReference type="PROSITE" id="PS50404"/>
    </source>
</evidence>
<dbReference type="Gene3D" id="1.20.1050.10">
    <property type="match status" value="1"/>
</dbReference>
<accession>A0A8H3EU99</accession>
<dbReference type="Pfam" id="PF01230">
    <property type="entry name" value="HIT"/>
    <property type="match status" value="1"/>
</dbReference>
<dbReference type="PANTHER" id="PTHR43968:SF6">
    <property type="entry name" value="GLUTATHIONE S-TRANSFERASE OMEGA"/>
    <property type="match status" value="1"/>
</dbReference>
<dbReference type="CDD" id="cd00570">
    <property type="entry name" value="GST_N_family"/>
    <property type="match status" value="1"/>
</dbReference>
<gene>
    <name evidence="5" type="ORF">HETSPECPRED_010074</name>
</gene>
<evidence type="ECO:0000256" key="1">
    <source>
        <dbReference type="PROSITE-ProRule" id="PRU00464"/>
    </source>
</evidence>
<sequence>MNDPGLTQQFTTVRHNANYRLDPPGSDGSRFYTIQRVNGNGANGKTDGVTGAHKHSLEDSDKVKKNSIQRYFLKEEKVKKKSQKTYHKRATGSALATVKKHVKDHDLKLIGSCFCPFVQRVWISLETKNISYQYIEVDPYKKPDWLLEINPRGLVPALRHGDWTCYESTVLMEYLEDVGEGSPLLPRDAQGRAHSRLWTDHINRQIVPAFYRYLQAQEPQKQMEAATELKGEIAKLIAVAHSSGPFFLGPYLSFVDIQLAPWVVRMRKVLKPYRGWPDPEPGSRWESWVEAIERDPSVKATTSTDELYMDSYERYAGCPFCAIADVYPPSTPASLVPSTALSQSCDPPTRSGARLAYMILSTPHLIAFLDHAPISRGHVLIATRCHRDKLSDVSVQEGMAMGKWLSIVSRAVMMGATGRQSDEAKEVEVGDWNVVQNNGARAAQVVPHVHFHIIPRIGDVPEVKARSWTVFGKGQREDLDEVDAEILITNMRTALEKEVERVRRNEGEGALRLLLNDEAGTQRERSSL</sequence>
<dbReference type="InterPro" id="IPR036249">
    <property type="entry name" value="Thioredoxin-like_sf"/>
</dbReference>
<dbReference type="EMBL" id="CAJPDS010000009">
    <property type="protein sequence ID" value="CAF9910483.1"/>
    <property type="molecule type" value="Genomic_DNA"/>
</dbReference>
<evidence type="ECO:0000259" key="4">
    <source>
        <dbReference type="PROSITE" id="PS51084"/>
    </source>
</evidence>
<feature type="short sequence motif" description="Histidine triad motif" evidence="1">
    <location>
        <begin position="448"/>
        <end position="452"/>
    </location>
</feature>
<dbReference type="GO" id="GO:0003824">
    <property type="term" value="F:catalytic activity"/>
    <property type="evidence" value="ECO:0007669"/>
    <property type="project" value="InterPro"/>
</dbReference>
<reference evidence="5" key="1">
    <citation type="submission" date="2021-03" db="EMBL/GenBank/DDBJ databases">
        <authorList>
            <person name="Tagirdzhanova G."/>
        </authorList>
    </citation>
    <scope>NUCLEOTIDE SEQUENCE</scope>
</reference>
<dbReference type="InterPro" id="IPR050983">
    <property type="entry name" value="GST_Omega/HSP26"/>
</dbReference>
<dbReference type="GO" id="GO:0005737">
    <property type="term" value="C:cytoplasm"/>
    <property type="evidence" value="ECO:0007669"/>
    <property type="project" value="TreeGrafter"/>
</dbReference>
<dbReference type="InterPro" id="IPR010987">
    <property type="entry name" value="Glutathione-S-Trfase_C-like"/>
</dbReference>
<dbReference type="SFLD" id="SFLDS00019">
    <property type="entry name" value="Glutathione_Transferase_(cytos"/>
    <property type="match status" value="1"/>
</dbReference>
<dbReference type="AlphaFoldDB" id="A0A8H3EU99"/>
<dbReference type="SUPFAM" id="SSF54197">
    <property type="entry name" value="HIT-like"/>
    <property type="match status" value="1"/>
</dbReference>